<keyword evidence="2" id="KW-1185">Reference proteome</keyword>
<reference evidence="1 2" key="1">
    <citation type="submission" date="2024-03" db="EMBL/GenBank/DDBJ databases">
        <title>Aquirufa genome sequencing.</title>
        <authorList>
            <person name="Pitt A."/>
            <person name="Hahn M.W."/>
        </authorList>
    </citation>
    <scope>NUCLEOTIDE SEQUENCE [LARGE SCALE GENOMIC DNA]</scope>
    <source>
        <strain evidence="1 2">PLAD-142S6K</strain>
    </source>
</reference>
<gene>
    <name evidence="1" type="ORF">SKC38_00695</name>
</gene>
<protein>
    <submittedName>
        <fullName evidence="1">Outer membrane beta-barrel protein</fullName>
    </submittedName>
</protein>
<evidence type="ECO:0000313" key="2">
    <source>
        <dbReference type="Proteomes" id="UP001598114"/>
    </source>
</evidence>
<proteinExistence type="predicted"/>
<organism evidence="1 2">
    <name type="scientific">Aquirufa echingensis</name>
    <dbReference type="NCBI Taxonomy" id="3096516"/>
    <lineage>
        <taxon>Bacteria</taxon>
        <taxon>Pseudomonadati</taxon>
        <taxon>Bacteroidota</taxon>
        <taxon>Cytophagia</taxon>
        <taxon>Cytophagales</taxon>
        <taxon>Flectobacillaceae</taxon>
        <taxon>Aquirufa</taxon>
    </lineage>
</organism>
<dbReference type="EMBL" id="JBBKYA010000001">
    <property type="protein sequence ID" value="MFD3274741.1"/>
    <property type="molecule type" value="Genomic_DNA"/>
</dbReference>
<dbReference type="InterPro" id="IPR011486">
    <property type="entry name" value="BBP2"/>
</dbReference>
<evidence type="ECO:0000313" key="1">
    <source>
        <dbReference type="EMBL" id="MFD3274741.1"/>
    </source>
</evidence>
<comment type="caution">
    <text evidence="1">The sequence shown here is derived from an EMBL/GenBank/DDBJ whole genome shotgun (WGS) entry which is preliminary data.</text>
</comment>
<name>A0ABW6CXN3_9BACT</name>
<dbReference type="RefSeq" id="WP_377974223.1">
    <property type="nucleotide sequence ID" value="NZ_JBBKYA010000001.1"/>
</dbReference>
<sequence length="323" mass="36513">MKKLLVFCLFSLSAWGQSDTLHYSFGAYAETYYGRSFTNPQADEKSALFYNHTTLNQPAVNLGLITFSASNSKWTFQGDFMLGTYSQKNLASEPGMLKHIYQFNASLQIAPKHQLMLGIMPSHIGLESAKNWENPSFTRSYIAENSPYYESGLAWVYSPSQRVNLKLFALTGWQTMHKFRPALGTQLTIENAKGIRFNSSGFIGDEGKGLRVFYDNYVQIPLSNSVSWTLCEDVGFESGNFWHGGSTFLTWQIRPALKLTGRLEYYTDPKAIILAESFSDLSQSLSADYQLTSWGMLRTEWKHSEKWGNEVLLGVLLNLNLGQ</sequence>
<accession>A0ABW6CXN3</accession>
<dbReference type="Proteomes" id="UP001598114">
    <property type="component" value="Unassembled WGS sequence"/>
</dbReference>
<dbReference type="Pfam" id="PF07642">
    <property type="entry name" value="BBP2"/>
    <property type="match status" value="1"/>
</dbReference>